<dbReference type="GO" id="GO:0034045">
    <property type="term" value="C:phagophore assembly site membrane"/>
    <property type="evidence" value="ECO:0007669"/>
    <property type="project" value="EnsemblFungi"/>
</dbReference>
<dbReference type="SUPFAM" id="SSF50978">
    <property type="entry name" value="WD40 repeat-like"/>
    <property type="match status" value="1"/>
</dbReference>
<dbReference type="InParanoid" id="G0VEU0"/>
<dbReference type="GO" id="GO:0032258">
    <property type="term" value="P:cytoplasm to vacuole targeting by the Cvt pathway"/>
    <property type="evidence" value="ECO:0007669"/>
    <property type="project" value="EnsemblFungi"/>
</dbReference>
<keyword evidence="1" id="KW-0853">WD repeat</keyword>
<dbReference type="eggNOG" id="KOG2110">
    <property type="taxonomic scope" value="Eukaryota"/>
</dbReference>
<dbReference type="GO" id="GO:0045324">
    <property type="term" value="P:late endosome to vacuole transport"/>
    <property type="evidence" value="ECO:0007669"/>
    <property type="project" value="EnsemblFungi"/>
</dbReference>
<dbReference type="Pfam" id="PF21032">
    <property type="entry name" value="PROPPIN"/>
    <property type="match status" value="2"/>
</dbReference>
<keyword evidence="6" id="KW-1185">Reference proteome</keyword>
<dbReference type="GO" id="GO:0034727">
    <property type="term" value="P:piecemeal microautophagy of the nucleus"/>
    <property type="evidence" value="ECO:0007669"/>
    <property type="project" value="EnsemblFungi"/>
</dbReference>
<evidence type="ECO:0000256" key="2">
    <source>
        <dbReference type="ARBA" id="ARBA00022737"/>
    </source>
</evidence>
<dbReference type="GO" id="GO:0044090">
    <property type="term" value="P:positive regulation of vacuole organization"/>
    <property type="evidence" value="ECO:0007669"/>
    <property type="project" value="EnsemblFungi"/>
</dbReference>
<dbReference type="InterPro" id="IPR048720">
    <property type="entry name" value="PROPPIN"/>
</dbReference>
<dbReference type="KEGG" id="ncs:NCAS_0D00540"/>
<dbReference type="OrthoDB" id="1667587at2759"/>
<accession>G0VEU0</accession>
<dbReference type="GO" id="GO:0070772">
    <property type="term" value="C:PAS complex"/>
    <property type="evidence" value="ECO:0007669"/>
    <property type="project" value="EnsemblFungi"/>
</dbReference>
<dbReference type="FunCoup" id="G0VEU0">
    <property type="interactions" value="594"/>
</dbReference>
<dbReference type="OMA" id="KTMGRMI"/>
<dbReference type="GO" id="GO:0043130">
    <property type="term" value="F:ubiquitin binding"/>
    <property type="evidence" value="ECO:0007669"/>
    <property type="project" value="EnsemblFungi"/>
</dbReference>
<name>G0VEU0_NAUCA</name>
<evidence type="ECO:0000256" key="3">
    <source>
        <dbReference type="ARBA" id="ARBA00025740"/>
    </source>
</evidence>
<reference key="2">
    <citation type="submission" date="2011-08" db="EMBL/GenBank/DDBJ databases">
        <title>Genome sequence of Naumovozyma castellii.</title>
        <authorList>
            <person name="Gordon J.L."/>
            <person name="Armisen D."/>
            <person name="Proux-Wera E."/>
            <person name="OhEigeartaigh S.S."/>
            <person name="Byrne K.P."/>
            <person name="Wolfe K.H."/>
        </authorList>
    </citation>
    <scope>NUCLEOTIDE SEQUENCE</scope>
    <source>
        <strain>Type strain:CBS 4309</strain>
    </source>
</reference>
<dbReference type="PANTHER" id="PTHR11227">
    <property type="entry name" value="WD-REPEAT PROTEIN INTERACTING WITH PHOSPHOINOSIDES WIPI -RELATED"/>
    <property type="match status" value="1"/>
</dbReference>
<dbReference type="Proteomes" id="UP000001640">
    <property type="component" value="Chromosome 4"/>
</dbReference>
<dbReference type="GO" id="GO:0070273">
    <property type="term" value="F:phosphatidylinositol-4-phosphate binding"/>
    <property type="evidence" value="ECO:0007669"/>
    <property type="project" value="EnsemblFungi"/>
</dbReference>
<evidence type="ECO:0008006" key="7">
    <source>
        <dbReference type="Google" id="ProtNLM"/>
    </source>
</evidence>
<dbReference type="InterPro" id="IPR001680">
    <property type="entry name" value="WD40_rpt"/>
</dbReference>
<comment type="similarity">
    <text evidence="3">Belongs to the WD repeat PROPPIN family.</text>
</comment>
<dbReference type="InterPro" id="IPR036322">
    <property type="entry name" value="WD40_repeat_dom_sf"/>
</dbReference>
<dbReference type="GO" id="GO:0032266">
    <property type="term" value="F:phosphatidylinositol-3-phosphate binding"/>
    <property type="evidence" value="ECO:0007669"/>
    <property type="project" value="EnsemblFungi"/>
</dbReference>
<feature type="region of interest" description="Disordered" evidence="4">
    <location>
        <begin position="181"/>
        <end position="242"/>
    </location>
</feature>
<dbReference type="GO" id="GO:0005829">
    <property type="term" value="C:cytosol"/>
    <property type="evidence" value="ECO:0007669"/>
    <property type="project" value="EnsemblFungi"/>
</dbReference>
<protein>
    <recommendedName>
        <fullName evidence="7">Autophagy-related protein 18</fullName>
    </recommendedName>
</protein>
<feature type="compositionally biased region" description="Low complexity" evidence="4">
    <location>
        <begin position="207"/>
        <end position="216"/>
    </location>
</feature>
<dbReference type="HOGENOM" id="CLU_025895_5_2_1"/>
<dbReference type="GO" id="GO:0080025">
    <property type="term" value="F:phosphatidylinositol-3,5-bisphosphate binding"/>
    <property type="evidence" value="ECO:0007669"/>
    <property type="project" value="EnsemblFungi"/>
</dbReference>
<evidence type="ECO:0000256" key="4">
    <source>
        <dbReference type="SAM" id="MobiDB-lite"/>
    </source>
</evidence>
<sequence length="543" mass="60671">MSKQLPTINFINFNQTGTCISVATSRGFKIFNCDPFGKFYSEENGSYSIVEMLFSTSLLALVGSGDQPAFSPRRLQIINTKKHSMICEVTFPTSILSVKMNKSRLAVVLQERIYIYDISNMRLLHTLETHSNPEGLVTMSPCLERNYLAYPLHPQIIDSEIKTNATTNNIAIATGGRNVQGNYVLPNAKNPDDAVDDEDDNDDDDNNNNNNNNNTKDQIRQGQSVRRSSTNEEDMNEQRVHGNNISKNGDIIIFNLTTLQPLMVIEAHQGDIAALQISSDGTLLATASEKGTIIRVFNVETGVKLYQFRRGTYPTTIYSMCFDENNDFLAVTCSSKTVHVFKLGAKNILTSDKNEEDSNIEVEEDEIRNEVAENDDGDGTLGLDEDRVSLETLEDLNQIEPSRSKEPFVDASRKTMGRMIRNSSQKLSRRAAKTLGQIFPIKMTSILEPSRHFASLKLPIESSSNIKSITSIGSPIDIDLLDYPELFDQDNDITERKTSQTQLKVKMIPIRVISSEGSLYNYVLDPERGGDCLLLSQYSLLLA</sequence>
<dbReference type="EMBL" id="HE576755">
    <property type="protein sequence ID" value="CCC69635.1"/>
    <property type="molecule type" value="Genomic_DNA"/>
</dbReference>
<dbReference type="AlphaFoldDB" id="G0VEU0"/>
<dbReference type="InterPro" id="IPR015943">
    <property type="entry name" value="WD40/YVTN_repeat-like_dom_sf"/>
</dbReference>
<evidence type="ECO:0000256" key="1">
    <source>
        <dbReference type="ARBA" id="ARBA00022574"/>
    </source>
</evidence>
<proteinExistence type="inferred from homology"/>
<evidence type="ECO:0000313" key="5">
    <source>
        <dbReference type="EMBL" id="CCC69635.1"/>
    </source>
</evidence>
<dbReference type="GO" id="GO:0005768">
    <property type="term" value="C:endosome"/>
    <property type="evidence" value="ECO:0007669"/>
    <property type="project" value="EnsemblFungi"/>
</dbReference>
<feature type="compositionally biased region" description="Acidic residues" evidence="4">
    <location>
        <begin position="193"/>
        <end position="206"/>
    </location>
</feature>
<dbReference type="GO" id="GO:0006624">
    <property type="term" value="P:vacuolar protein processing"/>
    <property type="evidence" value="ECO:0007669"/>
    <property type="project" value="EnsemblFungi"/>
</dbReference>
<evidence type="ECO:0000313" key="6">
    <source>
        <dbReference type="Proteomes" id="UP000001640"/>
    </source>
</evidence>
<dbReference type="GO" id="GO:0000329">
    <property type="term" value="C:fungal-type vacuole membrane"/>
    <property type="evidence" value="ECO:0007669"/>
    <property type="project" value="EnsemblFungi"/>
</dbReference>
<reference evidence="5 6" key="1">
    <citation type="journal article" date="2011" name="Proc. Natl. Acad. Sci. U.S.A.">
        <title>Evolutionary erosion of yeast sex chromosomes by mating-type switching accidents.</title>
        <authorList>
            <person name="Gordon J.L."/>
            <person name="Armisen D."/>
            <person name="Proux-Wera E."/>
            <person name="Oheigeartaigh S.S."/>
            <person name="Byrne K.P."/>
            <person name="Wolfe K.H."/>
        </authorList>
    </citation>
    <scope>NUCLEOTIDE SEQUENCE [LARGE SCALE GENOMIC DNA]</scope>
    <source>
        <strain evidence="6">ATCC 76901 / BCRC 22586 / CBS 4309 / NBRC 1992 / NRRL Y-12630</strain>
    </source>
</reference>
<dbReference type="GO" id="GO:0170071">
    <property type="term" value="C:CROP complex"/>
    <property type="evidence" value="ECO:0007669"/>
    <property type="project" value="EnsemblFungi"/>
</dbReference>
<dbReference type="GO" id="GO:0000425">
    <property type="term" value="P:pexophagy"/>
    <property type="evidence" value="ECO:0007669"/>
    <property type="project" value="EnsemblFungi"/>
</dbReference>
<keyword evidence="2" id="KW-0677">Repeat</keyword>
<organism evidence="5 6">
    <name type="scientific">Naumovozyma castellii</name>
    <name type="common">Yeast</name>
    <name type="synonym">Saccharomyces castellii</name>
    <dbReference type="NCBI Taxonomy" id="27288"/>
    <lineage>
        <taxon>Eukaryota</taxon>
        <taxon>Fungi</taxon>
        <taxon>Dikarya</taxon>
        <taxon>Ascomycota</taxon>
        <taxon>Saccharomycotina</taxon>
        <taxon>Saccharomycetes</taxon>
        <taxon>Saccharomycetales</taxon>
        <taxon>Saccharomycetaceae</taxon>
        <taxon>Naumovozyma</taxon>
    </lineage>
</organism>
<dbReference type="RefSeq" id="XP_003675999.1">
    <property type="nucleotide sequence ID" value="XM_003675951.1"/>
</dbReference>
<dbReference type="GeneID" id="96903244"/>
<dbReference type="SMART" id="SM00320">
    <property type="entry name" value="WD40"/>
    <property type="match status" value="2"/>
</dbReference>
<dbReference type="GO" id="GO:0061908">
    <property type="term" value="C:phagophore"/>
    <property type="evidence" value="ECO:0007669"/>
    <property type="project" value="EnsemblFungi"/>
</dbReference>
<dbReference type="STRING" id="1064592.G0VEU0"/>
<dbReference type="Gene3D" id="2.130.10.10">
    <property type="entry name" value="YVTN repeat-like/Quinoprotein amine dehydrogenase"/>
    <property type="match status" value="1"/>
</dbReference>
<gene>
    <name evidence="5" type="primary">NCAS0D00540</name>
    <name evidence="5" type="ordered locus">NCAS_0D00540</name>
</gene>